<dbReference type="Proteomes" id="UP001522868">
    <property type="component" value="Unassembled WGS sequence"/>
</dbReference>
<gene>
    <name evidence="1" type="ORF">M1O15_22960</name>
</gene>
<accession>A0ABT0IG29</accession>
<proteinExistence type="predicted"/>
<dbReference type="RefSeq" id="WP_248636020.1">
    <property type="nucleotide sequence ID" value="NZ_JALPTH010000024.1"/>
</dbReference>
<evidence type="ECO:0000313" key="2">
    <source>
        <dbReference type="Proteomes" id="UP001522868"/>
    </source>
</evidence>
<reference evidence="1 2" key="1">
    <citation type="submission" date="2022-04" db="EMBL/GenBank/DDBJ databases">
        <title>Streptomyces sp. nov. LCR6-01 isolated from Lichen of Dirinaria sp.</title>
        <authorList>
            <person name="Kanchanasin P."/>
            <person name="Tanasupawat S."/>
            <person name="Phongsopitanun W."/>
        </authorList>
    </citation>
    <scope>NUCLEOTIDE SEQUENCE [LARGE SCALE GENOMIC DNA]</scope>
    <source>
        <strain evidence="1 2">LCR6-01</strain>
    </source>
</reference>
<evidence type="ECO:0000313" key="1">
    <source>
        <dbReference type="EMBL" id="MCK8680207.1"/>
    </source>
</evidence>
<keyword evidence="2" id="KW-1185">Reference proteome</keyword>
<organism evidence="1 2">
    <name type="scientific">Streptomyces lichenis</name>
    <dbReference type="NCBI Taxonomy" id="2306967"/>
    <lineage>
        <taxon>Bacteria</taxon>
        <taxon>Bacillati</taxon>
        <taxon>Actinomycetota</taxon>
        <taxon>Actinomycetes</taxon>
        <taxon>Kitasatosporales</taxon>
        <taxon>Streptomycetaceae</taxon>
        <taxon>Streptomyces</taxon>
    </lineage>
</organism>
<evidence type="ECO:0008006" key="3">
    <source>
        <dbReference type="Google" id="ProtNLM"/>
    </source>
</evidence>
<comment type="caution">
    <text evidence="1">The sequence shown here is derived from an EMBL/GenBank/DDBJ whole genome shotgun (WGS) entry which is preliminary data.</text>
</comment>
<name>A0ABT0IG29_9ACTN</name>
<dbReference type="EMBL" id="JALPTH010000024">
    <property type="protein sequence ID" value="MCK8680207.1"/>
    <property type="molecule type" value="Genomic_DNA"/>
</dbReference>
<sequence length="84" mass="9415">MTAPLIRRPVPPAACRVRIDDVVYDPNRDMVARVVDTRGSFAHLARPGGTPWPALGERLRIATAAERRQLAALDRHHRQATRAR</sequence>
<protein>
    <recommendedName>
        <fullName evidence="3">KTSC domain-containing protein</fullName>
    </recommendedName>
</protein>